<dbReference type="SUPFAM" id="SSF54791">
    <property type="entry name" value="Eukaryotic type KH-domain (KH-domain type I)"/>
    <property type="match status" value="1"/>
</dbReference>
<proteinExistence type="predicted"/>
<dbReference type="CDD" id="cd22386">
    <property type="entry name" value="KH-I_KHDC4_rpt2"/>
    <property type="match status" value="1"/>
</dbReference>
<dbReference type="InterPro" id="IPR036612">
    <property type="entry name" value="KH_dom_type_1_sf"/>
</dbReference>
<reference evidence="3" key="1">
    <citation type="submission" date="2022-07" db="EMBL/GenBank/DDBJ databases">
        <title>Phylogenomic reconstructions and comparative analyses of Kickxellomycotina fungi.</title>
        <authorList>
            <person name="Reynolds N.K."/>
            <person name="Stajich J.E."/>
            <person name="Barry K."/>
            <person name="Grigoriev I.V."/>
            <person name="Crous P."/>
            <person name="Smith M.E."/>
        </authorList>
    </citation>
    <scope>NUCLEOTIDE SEQUENCE</scope>
    <source>
        <strain evidence="3">RSA 1196</strain>
    </source>
</reference>
<organism evidence="3 4">
    <name type="scientific">Dispira parvispora</name>
    <dbReference type="NCBI Taxonomy" id="1520584"/>
    <lineage>
        <taxon>Eukaryota</taxon>
        <taxon>Fungi</taxon>
        <taxon>Fungi incertae sedis</taxon>
        <taxon>Zoopagomycota</taxon>
        <taxon>Kickxellomycotina</taxon>
        <taxon>Dimargaritomycetes</taxon>
        <taxon>Dimargaritales</taxon>
        <taxon>Dimargaritaceae</taxon>
        <taxon>Dispira</taxon>
    </lineage>
</organism>
<evidence type="ECO:0000313" key="4">
    <source>
        <dbReference type="Proteomes" id="UP001150925"/>
    </source>
</evidence>
<dbReference type="Gene3D" id="3.30.1370.10">
    <property type="entry name" value="K Homology domain, type 1"/>
    <property type="match status" value="1"/>
</dbReference>
<feature type="region of interest" description="Disordered" evidence="1">
    <location>
        <begin position="1"/>
        <end position="133"/>
    </location>
</feature>
<dbReference type="FunFam" id="3.30.1370.10:FF:000037">
    <property type="entry name" value="KH domain protein"/>
    <property type="match status" value="1"/>
</dbReference>
<dbReference type="GO" id="GO:0003723">
    <property type="term" value="F:RNA binding"/>
    <property type="evidence" value="ECO:0007669"/>
    <property type="project" value="InterPro"/>
</dbReference>
<protein>
    <recommendedName>
        <fullName evidence="2">KHDC4/BBP-like KH-domain type I domain-containing protein</fullName>
    </recommendedName>
</protein>
<dbReference type="GO" id="GO:0005634">
    <property type="term" value="C:nucleus"/>
    <property type="evidence" value="ECO:0007669"/>
    <property type="project" value="InterPro"/>
</dbReference>
<feature type="domain" description="KHDC4/BBP-like KH-domain type I" evidence="2">
    <location>
        <begin position="150"/>
        <end position="224"/>
    </location>
</feature>
<accession>A0A9W8E4X8</accession>
<comment type="caution">
    <text evidence="3">The sequence shown here is derived from an EMBL/GenBank/DDBJ whole genome shotgun (WGS) entry which is preliminary data.</text>
</comment>
<dbReference type="PANTHER" id="PTHR15744">
    <property type="entry name" value="BLOM7"/>
    <property type="match status" value="1"/>
</dbReference>
<dbReference type="OrthoDB" id="397265at2759"/>
<keyword evidence="4" id="KW-1185">Reference proteome</keyword>
<feature type="compositionally biased region" description="Low complexity" evidence="1">
    <location>
        <begin position="113"/>
        <end position="133"/>
    </location>
</feature>
<dbReference type="EMBL" id="JANBPY010000229">
    <property type="protein sequence ID" value="KAJ1968112.1"/>
    <property type="molecule type" value="Genomic_DNA"/>
</dbReference>
<dbReference type="InterPro" id="IPR031121">
    <property type="entry name" value="RIK/BLOM7"/>
</dbReference>
<evidence type="ECO:0000256" key="1">
    <source>
        <dbReference type="SAM" id="MobiDB-lite"/>
    </source>
</evidence>
<dbReference type="Proteomes" id="UP001150925">
    <property type="component" value="Unassembled WGS sequence"/>
</dbReference>
<dbReference type="PANTHER" id="PTHR15744:SF0">
    <property type="entry name" value="KH HOMOLOGY DOMAIN-CONTAINING PROTEIN 4"/>
    <property type="match status" value="1"/>
</dbReference>
<dbReference type="InterPro" id="IPR047889">
    <property type="entry name" value="KHDC4_KH-I_second"/>
</dbReference>
<name>A0A9W8E4X8_9FUNG</name>
<sequence>MSYSLVSYKSEKRKRRWDIAGSDVSGAEGHPESKIIRPNTSNRQDIERSSPKRSSLQQKLLPPVLDSPASIHTDAAAPTTETPFSTIRFTKQGASTPFHDDSNKTGQTHFFKNRSGLGESSRSSNSSKAVVSSNTSNRYLQEKVFVGIKADPNFQLRARLTGPQGNFLQHIQDQSRARVFLRGKGSGYIEPTSGTESFEPLYLYITCYTAEGLETAKSLCQDLVNTVAKEHERFKQTMQLSTTAPTHTGYSLGSSPMPCGYHPYGYGYSASTAPGIENPYLSSGQKEKNQGVVVPPSSATMPVGKTGYPPVPYNPHNPYGRPSVSTQTSDVPDAAASTYLQPVTTNIPSSAKPQGQTQWSTRVGYNSQSYHFVPPPDFY</sequence>
<dbReference type="InterPro" id="IPR055256">
    <property type="entry name" value="KH_1_KHDC4/BBP-like"/>
</dbReference>
<feature type="compositionally biased region" description="Polar residues" evidence="1">
    <location>
        <begin position="79"/>
        <end position="95"/>
    </location>
</feature>
<gene>
    <name evidence="3" type="ORF">IWQ62_001437</name>
</gene>
<evidence type="ECO:0000259" key="2">
    <source>
        <dbReference type="Pfam" id="PF22675"/>
    </source>
</evidence>
<evidence type="ECO:0000313" key="3">
    <source>
        <dbReference type="EMBL" id="KAJ1968112.1"/>
    </source>
</evidence>
<dbReference type="Pfam" id="PF22675">
    <property type="entry name" value="KH-I_KHDC4-BBP"/>
    <property type="match status" value="1"/>
</dbReference>
<dbReference type="AlphaFoldDB" id="A0A9W8E4X8"/>